<feature type="compositionally biased region" description="Basic and acidic residues" evidence="1">
    <location>
        <begin position="229"/>
        <end position="240"/>
    </location>
</feature>
<accession>A0ABQ9FE21</accession>
<evidence type="ECO:0000313" key="3">
    <source>
        <dbReference type="Proteomes" id="UP001217089"/>
    </source>
</evidence>
<dbReference type="Gene3D" id="1.20.5.1070">
    <property type="entry name" value="Head and neck region of the ectodomain of NDV fusion glycoprotein"/>
    <property type="match status" value="1"/>
</dbReference>
<gene>
    <name evidence="2" type="ORF">KUTeg_007714</name>
</gene>
<dbReference type="Gene3D" id="3.30.70.1820">
    <property type="entry name" value="L1 transposable element, RRM domain"/>
    <property type="match status" value="1"/>
</dbReference>
<comment type="caution">
    <text evidence="2">The sequence shown here is derived from an EMBL/GenBank/DDBJ whole genome shotgun (WGS) entry which is preliminary data.</text>
</comment>
<evidence type="ECO:0000256" key="1">
    <source>
        <dbReference type="SAM" id="MobiDB-lite"/>
    </source>
</evidence>
<dbReference type="InterPro" id="IPR004244">
    <property type="entry name" value="Transposase_22"/>
</dbReference>
<reference evidence="2 3" key="1">
    <citation type="submission" date="2022-12" db="EMBL/GenBank/DDBJ databases">
        <title>Chromosome-level genome of Tegillarca granosa.</title>
        <authorList>
            <person name="Kim J."/>
        </authorList>
    </citation>
    <scope>NUCLEOTIDE SEQUENCE [LARGE SCALE GENOMIC DNA]</scope>
    <source>
        <strain evidence="2">Teg-2019</strain>
        <tissue evidence="2">Adductor muscle</tissue>
    </source>
</reference>
<sequence length="281" mass="33115">MNRLQNIEAKLTRLDSIDGRLDIIDGRLSKVTQRVDEIESSVHLVAQKIKHCETSVQNIDIKLRDKILQLQSRTMRHNLVFSGITEEPYPENSELLVKNFIKNNLDITEEIEFENVHRFGRRLDDRPRQIVARFTHFKHRELVRKSSSKLAGTRFRISEQFPKEIESKRRELYPVMRKARDWNNRAFLKFDKLYINGKLYVDPELAQERPGEVANVESYRTISYVPDNRQNRQDRFRSSNHEQPISRASKRQRVYSSESGSNLVDDRTYAEATAPNTTEEI</sequence>
<evidence type="ECO:0000313" key="2">
    <source>
        <dbReference type="EMBL" id="KAJ8315564.1"/>
    </source>
</evidence>
<name>A0ABQ9FE21_TEGGR</name>
<dbReference type="Proteomes" id="UP001217089">
    <property type="component" value="Unassembled WGS sequence"/>
</dbReference>
<organism evidence="2 3">
    <name type="scientific">Tegillarca granosa</name>
    <name type="common">Malaysian cockle</name>
    <name type="synonym">Anadara granosa</name>
    <dbReference type="NCBI Taxonomy" id="220873"/>
    <lineage>
        <taxon>Eukaryota</taxon>
        <taxon>Metazoa</taxon>
        <taxon>Spiralia</taxon>
        <taxon>Lophotrochozoa</taxon>
        <taxon>Mollusca</taxon>
        <taxon>Bivalvia</taxon>
        <taxon>Autobranchia</taxon>
        <taxon>Pteriomorphia</taxon>
        <taxon>Arcoida</taxon>
        <taxon>Arcoidea</taxon>
        <taxon>Arcidae</taxon>
        <taxon>Tegillarca</taxon>
    </lineage>
</organism>
<dbReference type="EMBL" id="JARBDR010000337">
    <property type="protein sequence ID" value="KAJ8315564.1"/>
    <property type="molecule type" value="Genomic_DNA"/>
</dbReference>
<feature type="non-terminal residue" evidence="2">
    <location>
        <position position="281"/>
    </location>
</feature>
<feature type="region of interest" description="Disordered" evidence="1">
    <location>
        <begin position="225"/>
        <end position="281"/>
    </location>
</feature>
<proteinExistence type="predicted"/>
<keyword evidence="3" id="KW-1185">Reference proteome</keyword>
<protein>
    <submittedName>
        <fullName evidence="2">Uncharacterized protein</fullName>
    </submittedName>
</protein>
<dbReference type="PANTHER" id="PTHR11505">
    <property type="entry name" value="L1 TRANSPOSABLE ELEMENT-RELATED"/>
    <property type="match status" value="1"/>
</dbReference>